<evidence type="ECO:0000313" key="1">
    <source>
        <dbReference type="EMBL" id="AFL96572.1"/>
    </source>
</evidence>
<protein>
    <submittedName>
        <fullName evidence="1">Uncharacterized protein</fullName>
    </submittedName>
</protein>
<reference evidence="1 2" key="1">
    <citation type="submission" date="2012-06" db="EMBL/GenBank/DDBJ databases">
        <title>The complete genome of Ornithobacterium rhinotracheale DSM 15997.</title>
        <authorList>
            <consortium name="US DOE Joint Genome Institute (JGI-PGF)"/>
            <person name="Lucas S."/>
            <person name="Copeland A."/>
            <person name="Lapidus A."/>
            <person name="Goodwin L."/>
            <person name="Pitluck S."/>
            <person name="Peters L."/>
            <person name="Mikhailova N."/>
            <person name="Teshima H."/>
            <person name="Kyrpides N."/>
            <person name="Mavromatis K."/>
            <person name="Pagani I."/>
            <person name="Ivanova N."/>
            <person name="Ovchinnikova G."/>
            <person name="Zeytun A."/>
            <person name="Detter J.C."/>
            <person name="Han C."/>
            <person name="Land M."/>
            <person name="Hauser L."/>
            <person name="Markowitz V."/>
            <person name="Cheng J.-F."/>
            <person name="Hugenholtz P."/>
            <person name="Woyke T."/>
            <person name="Wu D."/>
            <person name="Lang E."/>
            <person name="Kopitz M."/>
            <person name="Brambilla E."/>
            <person name="Klenk H.-P."/>
            <person name="Eisen J.A."/>
        </authorList>
    </citation>
    <scope>NUCLEOTIDE SEQUENCE [LARGE SCALE GENOMIC DNA]</scope>
    <source>
        <strain evidence="2">ATCC 51463 / DSM 15997 / CCUG 23171 / LMG 9086</strain>
    </source>
</reference>
<gene>
    <name evidence="1" type="ordered locus">Ornrh_0364</name>
</gene>
<dbReference type="HOGENOM" id="CLU_1137156_0_0_10"/>
<keyword evidence="2" id="KW-1185">Reference proteome</keyword>
<dbReference type="EMBL" id="CP003283">
    <property type="protein sequence ID" value="AFL96572.1"/>
    <property type="molecule type" value="Genomic_DNA"/>
</dbReference>
<dbReference type="GeneID" id="71568634"/>
<organism evidence="1 2">
    <name type="scientific">Ornithobacterium rhinotracheale (strain ATCC 51463 / DSM 15997 / CCUG 23171 / CIP 104009 / LMG 9086)</name>
    <dbReference type="NCBI Taxonomy" id="867902"/>
    <lineage>
        <taxon>Bacteria</taxon>
        <taxon>Pseudomonadati</taxon>
        <taxon>Bacteroidota</taxon>
        <taxon>Flavobacteriia</taxon>
        <taxon>Flavobacteriales</taxon>
        <taxon>Weeksellaceae</taxon>
        <taxon>Ornithobacterium</taxon>
    </lineage>
</organism>
<proteinExistence type="predicted"/>
<dbReference type="STRING" id="867902.Ornrh_0364"/>
<dbReference type="GeneID" id="97257128"/>
<dbReference type="AlphaFoldDB" id="I3ZXY8"/>
<evidence type="ECO:0000313" key="2">
    <source>
        <dbReference type="Proteomes" id="UP000006051"/>
    </source>
</evidence>
<sequence>MVDFSIDKLIFVFSTTYFTSKLVDIPLYKRDSIIKICLEFSKSIVNGKDDYYLYADFSKERVLNTETEFFLKIESSFQIKERAIFDLCLKSLRLKHEYVLSKMEIINICELIELLIEELYLYLSIEVDVKNEIFDIDSIEQIISKKYTDVSEDYWLNSDVNSDIYIAKIMGDTPESVYYYYIDMISIPIFKLYPFTIFTKNFEENINIFNLLCSSLDGNKYGKGQELLRKILFGNNISETMLEI</sequence>
<accession>I3ZXY8</accession>
<name>I3ZXY8_ORNRL</name>
<dbReference type="Proteomes" id="UP000006051">
    <property type="component" value="Chromosome"/>
</dbReference>
<dbReference type="RefSeq" id="WP_014790202.1">
    <property type="nucleotide sequence ID" value="NC_018016.1"/>
</dbReference>
<dbReference type="KEGG" id="orh:Ornrh_0364"/>